<dbReference type="Gene3D" id="3.40.50.620">
    <property type="entry name" value="HUPs"/>
    <property type="match status" value="1"/>
</dbReference>
<name>A0A2S6IGA9_9FLAO</name>
<dbReference type="SMART" id="SM00977">
    <property type="entry name" value="TilS_C"/>
    <property type="match status" value="1"/>
</dbReference>
<dbReference type="OrthoDB" id="9807403at2"/>
<dbReference type="Pfam" id="PF01171">
    <property type="entry name" value="ATP_bind_3"/>
    <property type="match status" value="1"/>
</dbReference>
<sequence>MLAAFKNHIQIHFPEFFTTSIAVAISGGKDSTVLAHLLHQLDLNFELIHCNFHLRDSESDGDQFFVEEMAANLERKLHVLHFNTSQVAQDRNISIQMAARDLRYDAFDKIAVDKKFQHILVAHHLDDQLETFLINLGRGAGLHGLTGIRERNGFISRPLLPFSREQINDYATHNRIAWREDSSNSSTKYLRNKLRHDVIPLLHDALPHLEGNFSSTLSYLKNSEMMQDVEVARFRESGTKTVSGNLEINIELLKETLKPDAYLFELLKDYRFNIQDAVKLLDSENGKTIKSGEMRLVKDRDVLILSEANDINEVYIEIDETTTAVTITEVCLEIKHIENDDLLTYVKNNSSKNKLFIDTSKLIMPLILRTWQHGDRMQPYGMKGSKLISDLLTDSKISSLKREKALVLTSGNDLIWLVGKRASQHHTITSRTQSIIEITIKL</sequence>
<dbReference type="InterPro" id="IPR012796">
    <property type="entry name" value="Lysidine-tRNA-synth_C"/>
</dbReference>
<dbReference type="PANTHER" id="PTHR43033:SF1">
    <property type="entry name" value="TRNA(ILE)-LYSIDINE SYNTHASE-RELATED"/>
    <property type="match status" value="1"/>
</dbReference>
<evidence type="ECO:0000313" key="11">
    <source>
        <dbReference type="Proteomes" id="UP000239002"/>
    </source>
</evidence>
<dbReference type="EMBL" id="PTJE01000007">
    <property type="protein sequence ID" value="PPK93254.1"/>
    <property type="molecule type" value="Genomic_DNA"/>
</dbReference>
<keyword evidence="5 8" id="KW-0547">Nucleotide-binding</keyword>
<dbReference type="RefSeq" id="WP_104516209.1">
    <property type="nucleotide sequence ID" value="NZ_MQVW01000012.1"/>
</dbReference>
<dbReference type="InterPro" id="IPR012094">
    <property type="entry name" value="tRNA_Ile_lys_synt"/>
</dbReference>
<dbReference type="InterPro" id="IPR012795">
    <property type="entry name" value="tRNA_Ile_lys_synt_N"/>
</dbReference>
<comment type="domain">
    <text evidence="8">The N-terminal region contains the highly conserved SGGXDS motif, predicted to be a P-loop motif involved in ATP binding.</text>
</comment>
<comment type="caution">
    <text evidence="10">The sequence shown here is derived from an EMBL/GenBank/DDBJ whole genome shotgun (WGS) entry which is preliminary data.</text>
</comment>
<dbReference type="InterPro" id="IPR014729">
    <property type="entry name" value="Rossmann-like_a/b/a_fold"/>
</dbReference>
<protein>
    <recommendedName>
        <fullName evidence="8">tRNA(Ile)-lysidine synthase</fullName>
        <ecNumber evidence="8">6.3.4.19</ecNumber>
    </recommendedName>
    <alternativeName>
        <fullName evidence="8">tRNA(Ile)-2-lysyl-cytidine synthase</fullName>
    </alternativeName>
    <alternativeName>
        <fullName evidence="8">tRNA(Ile)-lysidine synthetase</fullName>
    </alternativeName>
</protein>
<dbReference type="PANTHER" id="PTHR43033">
    <property type="entry name" value="TRNA(ILE)-LYSIDINE SYNTHASE-RELATED"/>
    <property type="match status" value="1"/>
</dbReference>
<evidence type="ECO:0000256" key="4">
    <source>
        <dbReference type="ARBA" id="ARBA00022694"/>
    </source>
</evidence>
<dbReference type="AlphaFoldDB" id="A0A2S6IGA9"/>
<gene>
    <name evidence="8" type="primary">tilS</name>
    <name evidence="10" type="ORF">LY01_02539</name>
</gene>
<evidence type="ECO:0000256" key="3">
    <source>
        <dbReference type="ARBA" id="ARBA00022598"/>
    </source>
</evidence>
<feature type="domain" description="Lysidine-tRNA(Ile) synthetase C-terminal" evidence="9">
    <location>
        <begin position="366"/>
        <end position="438"/>
    </location>
</feature>
<dbReference type="SUPFAM" id="SSF56037">
    <property type="entry name" value="PheT/TilS domain"/>
    <property type="match status" value="1"/>
</dbReference>
<evidence type="ECO:0000256" key="7">
    <source>
        <dbReference type="ARBA" id="ARBA00048539"/>
    </source>
</evidence>
<dbReference type="SUPFAM" id="SSF52402">
    <property type="entry name" value="Adenine nucleotide alpha hydrolases-like"/>
    <property type="match status" value="1"/>
</dbReference>
<dbReference type="Proteomes" id="UP000239002">
    <property type="component" value="Unassembled WGS sequence"/>
</dbReference>
<dbReference type="GO" id="GO:0005524">
    <property type="term" value="F:ATP binding"/>
    <property type="evidence" value="ECO:0007669"/>
    <property type="project" value="UniProtKB-UniRule"/>
</dbReference>
<evidence type="ECO:0000313" key="10">
    <source>
        <dbReference type="EMBL" id="PPK93254.1"/>
    </source>
</evidence>
<evidence type="ECO:0000256" key="6">
    <source>
        <dbReference type="ARBA" id="ARBA00022840"/>
    </source>
</evidence>
<evidence type="ECO:0000256" key="2">
    <source>
        <dbReference type="ARBA" id="ARBA00022490"/>
    </source>
</evidence>
<dbReference type="GO" id="GO:0032267">
    <property type="term" value="F:tRNA(Ile)-lysidine synthase activity"/>
    <property type="evidence" value="ECO:0007669"/>
    <property type="project" value="UniProtKB-EC"/>
</dbReference>
<organism evidence="10 11">
    <name type="scientific">Nonlabens xylanidelens</name>
    <dbReference type="NCBI Taxonomy" id="191564"/>
    <lineage>
        <taxon>Bacteria</taxon>
        <taxon>Pseudomonadati</taxon>
        <taxon>Bacteroidota</taxon>
        <taxon>Flavobacteriia</taxon>
        <taxon>Flavobacteriales</taxon>
        <taxon>Flavobacteriaceae</taxon>
        <taxon>Nonlabens</taxon>
    </lineage>
</organism>
<evidence type="ECO:0000256" key="8">
    <source>
        <dbReference type="HAMAP-Rule" id="MF_01161"/>
    </source>
</evidence>
<evidence type="ECO:0000256" key="1">
    <source>
        <dbReference type="ARBA" id="ARBA00004496"/>
    </source>
</evidence>
<proteinExistence type="inferred from homology"/>
<comment type="catalytic activity">
    <reaction evidence="7 8">
        <text>cytidine(34) in tRNA(Ile2) + L-lysine + ATP = lysidine(34) in tRNA(Ile2) + AMP + diphosphate + H(+)</text>
        <dbReference type="Rhea" id="RHEA:43744"/>
        <dbReference type="Rhea" id="RHEA-COMP:10625"/>
        <dbReference type="Rhea" id="RHEA-COMP:10670"/>
        <dbReference type="ChEBI" id="CHEBI:15378"/>
        <dbReference type="ChEBI" id="CHEBI:30616"/>
        <dbReference type="ChEBI" id="CHEBI:32551"/>
        <dbReference type="ChEBI" id="CHEBI:33019"/>
        <dbReference type="ChEBI" id="CHEBI:82748"/>
        <dbReference type="ChEBI" id="CHEBI:83665"/>
        <dbReference type="ChEBI" id="CHEBI:456215"/>
        <dbReference type="EC" id="6.3.4.19"/>
    </reaction>
</comment>
<comment type="similarity">
    <text evidence="8">Belongs to the tRNA(Ile)-lysidine synthase family.</text>
</comment>
<dbReference type="GO" id="GO:0005737">
    <property type="term" value="C:cytoplasm"/>
    <property type="evidence" value="ECO:0007669"/>
    <property type="project" value="UniProtKB-SubCell"/>
</dbReference>
<comment type="subcellular location">
    <subcellularLocation>
        <location evidence="1 8">Cytoplasm</location>
    </subcellularLocation>
</comment>
<dbReference type="InterPro" id="IPR011063">
    <property type="entry name" value="TilS/TtcA_N"/>
</dbReference>
<reference evidence="10 11" key="1">
    <citation type="submission" date="2018-02" db="EMBL/GenBank/DDBJ databases">
        <title>Genomic Encyclopedia of Archaeal and Bacterial Type Strains, Phase II (KMG-II): from individual species to whole genera.</title>
        <authorList>
            <person name="Goeker M."/>
        </authorList>
    </citation>
    <scope>NUCLEOTIDE SEQUENCE [LARGE SCALE GENOMIC DNA]</scope>
    <source>
        <strain evidence="10 11">DSM 16809</strain>
    </source>
</reference>
<keyword evidence="3 8" id="KW-0436">Ligase</keyword>
<keyword evidence="11" id="KW-1185">Reference proteome</keyword>
<evidence type="ECO:0000259" key="9">
    <source>
        <dbReference type="SMART" id="SM00977"/>
    </source>
</evidence>
<feature type="binding site" evidence="8">
    <location>
        <begin position="26"/>
        <end position="31"/>
    </location>
    <ligand>
        <name>ATP</name>
        <dbReference type="ChEBI" id="CHEBI:30616"/>
    </ligand>
</feature>
<dbReference type="HAMAP" id="MF_01161">
    <property type="entry name" value="tRNA_Ile_lys_synt"/>
    <property type="match status" value="1"/>
</dbReference>
<keyword evidence="2 8" id="KW-0963">Cytoplasm</keyword>
<keyword evidence="6 8" id="KW-0067">ATP-binding</keyword>
<dbReference type="EC" id="6.3.4.19" evidence="8"/>
<dbReference type="Pfam" id="PF11734">
    <property type="entry name" value="TilS_C"/>
    <property type="match status" value="1"/>
</dbReference>
<dbReference type="GO" id="GO:0006400">
    <property type="term" value="P:tRNA modification"/>
    <property type="evidence" value="ECO:0007669"/>
    <property type="project" value="UniProtKB-UniRule"/>
</dbReference>
<dbReference type="CDD" id="cd01992">
    <property type="entry name" value="TilS_N"/>
    <property type="match status" value="1"/>
</dbReference>
<accession>A0A2S6IGA9</accession>
<dbReference type="NCBIfam" id="TIGR02433">
    <property type="entry name" value="lysidine_TilS_C"/>
    <property type="match status" value="1"/>
</dbReference>
<dbReference type="NCBIfam" id="TIGR02432">
    <property type="entry name" value="lysidine_TilS_N"/>
    <property type="match status" value="1"/>
</dbReference>
<comment type="function">
    <text evidence="8">Ligates lysine onto the cytidine present at position 34 of the AUA codon-specific tRNA(Ile) that contains the anticodon CAU, in an ATP-dependent manner. Cytidine is converted to lysidine, thus changing the amino acid specificity of the tRNA from methionine to isoleucine.</text>
</comment>
<keyword evidence="4 8" id="KW-0819">tRNA processing</keyword>
<evidence type="ECO:0000256" key="5">
    <source>
        <dbReference type="ARBA" id="ARBA00022741"/>
    </source>
</evidence>